<feature type="region of interest" description="Disordered" evidence="1">
    <location>
        <begin position="1"/>
        <end position="32"/>
    </location>
</feature>
<dbReference type="Pfam" id="PF12266">
    <property type="entry name" value="DUF3613"/>
    <property type="match status" value="1"/>
</dbReference>
<dbReference type="RefSeq" id="WP_050467196.1">
    <property type="nucleotide sequence ID" value="NZ_JBIUZV010000003.1"/>
</dbReference>
<name>A0ABW8EYX0_9BURK</name>
<keyword evidence="3" id="KW-1185">Reference proteome</keyword>
<evidence type="ECO:0000256" key="1">
    <source>
        <dbReference type="SAM" id="MobiDB-lite"/>
    </source>
</evidence>
<accession>A0ABW8EYX0</accession>
<comment type="caution">
    <text evidence="2">The sequence shown here is derived from an EMBL/GenBank/DDBJ whole genome shotgun (WGS) entry which is preliminary data.</text>
</comment>
<dbReference type="InterPro" id="IPR022053">
    <property type="entry name" value="DUF3613"/>
</dbReference>
<proteinExistence type="predicted"/>
<sequence>MPAAIAQSRDPEALNNKPPTAEIPASQKPPAQIGDATNAMLQMQADGSQAAPTLPTLGPAAELSWQRYLNSYKYPIPESYGNKIQKIGSGQ</sequence>
<protein>
    <submittedName>
        <fullName evidence="2">DUF3613 domain-containing protein</fullName>
    </submittedName>
</protein>
<dbReference type="EMBL" id="JBIUZV010000003">
    <property type="protein sequence ID" value="MFJ3045771.1"/>
    <property type="molecule type" value="Genomic_DNA"/>
</dbReference>
<evidence type="ECO:0000313" key="3">
    <source>
        <dbReference type="Proteomes" id="UP001617427"/>
    </source>
</evidence>
<gene>
    <name evidence="2" type="ORF">ACIPEN_08080</name>
</gene>
<evidence type="ECO:0000313" key="2">
    <source>
        <dbReference type="EMBL" id="MFJ3045771.1"/>
    </source>
</evidence>
<organism evidence="2 3">
    <name type="scientific">Herbaspirillum chlorophenolicum</name>
    <dbReference type="NCBI Taxonomy" id="211589"/>
    <lineage>
        <taxon>Bacteria</taxon>
        <taxon>Pseudomonadati</taxon>
        <taxon>Pseudomonadota</taxon>
        <taxon>Betaproteobacteria</taxon>
        <taxon>Burkholderiales</taxon>
        <taxon>Oxalobacteraceae</taxon>
        <taxon>Herbaspirillum</taxon>
    </lineage>
</organism>
<reference evidence="2 3" key="1">
    <citation type="submission" date="2024-10" db="EMBL/GenBank/DDBJ databases">
        <title>The Natural Products Discovery Center: Release of the First 8490 Sequenced Strains for Exploring Actinobacteria Biosynthetic Diversity.</title>
        <authorList>
            <person name="Kalkreuter E."/>
            <person name="Kautsar S.A."/>
            <person name="Yang D."/>
            <person name="Bader C.D."/>
            <person name="Teijaro C.N."/>
            <person name="Fluegel L."/>
            <person name="Davis C.M."/>
            <person name="Simpson J.R."/>
            <person name="Lauterbach L."/>
            <person name="Steele A.D."/>
            <person name="Gui C."/>
            <person name="Meng S."/>
            <person name="Li G."/>
            <person name="Viehrig K."/>
            <person name="Ye F."/>
            <person name="Su P."/>
            <person name="Kiefer A.F."/>
            <person name="Nichols A."/>
            <person name="Cepeda A.J."/>
            <person name="Yan W."/>
            <person name="Fan B."/>
            <person name="Jiang Y."/>
            <person name="Adhikari A."/>
            <person name="Zheng C.-J."/>
            <person name="Schuster L."/>
            <person name="Cowan T.M."/>
            <person name="Smanski M.J."/>
            <person name="Chevrette M.G."/>
            <person name="De Carvalho L.P.S."/>
            <person name="Shen B."/>
        </authorList>
    </citation>
    <scope>NUCLEOTIDE SEQUENCE [LARGE SCALE GENOMIC DNA]</scope>
    <source>
        <strain evidence="2 3">NPDC087045</strain>
    </source>
</reference>
<dbReference type="Proteomes" id="UP001617427">
    <property type="component" value="Unassembled WGS sequence"/>
</dbReference>